<organism evidence="1">
    <name type="scientific">Rhizophora mucronata</name>
    <name type="common">Asiatic mangrove</name>
    <dbReference type="NCBI Taxonomy" id="61149"/>
    <lineage>
        <taxon>Eukaryota</taxon>
        <taxon>Viridiplantae</taxon>
        <taxon>Streptophyta</taxon>
        <taxon>Embryophyta</taxon>
        <taxon>Tracheophyta</taxon>
        <taxon>Spermatophyta</taxon>
        <taxon>Magnoliopsida</taxon>
        <taxon>eudicotyledons</taxon>
        <taxon>Gunneridae</taxon>
        <taxon>Pentapetalae</taxon>
        <taxon>rosids</taxon>
        <taxon>fabids</taxon>
        <taxon>Malpighiales</taxon>
        <taxon>Rhizophoraceae</taxon>
        <taxon>Rhizophora</taxon>
    </lineage>
</organism>
<evidence type="ECO:0000313" key="1">
    <source>
        <dbReference type="EMBL" id="MBX27473.1"/>
    </source>
</evidence>
<protein>
    <submittedName>
        <fullName evidence="1">Uncharacterized protein</fullName>
    </submittedName>
</protein>
<dbReference type="AlphaFoldDB" id="A0A2P2MB81"/>
<dbReference type="EMBL" id="GGEC01046989">
    <property type="protein sequence ID" value="MBX27473.1"/>
    <property type="molecule type" value="Transcribed_RNA"/>
</dbReference>
<reference evidence="1" key="1">
    <citation type="submission" date="2018-02" db="EMBL/GenBank/DDBJ databases">
        <title>Rhizophora mucronata_Transcriptome.</title>
        <authorList>
            <person name="Meera S.P."/>
            <person name="Sreeshan A."/>
            <person name="Augustine A."/>
        </authorList>
    </citation>
    <scope>NUCLEOTIDE SEQUENCE</scope>
    <source>
        <tissue evidence="1">Leaf</tissue>
    </source>
</reference>
<name>A0A2P2MB81_RHIMU</name>
<accession>A0A2P2MB81</accession>
<proteinExistence type="predicted"/>
<sequence>MLCWCSVRTLSKQVSSLELMVAVTGISHDYAFVKYETGREMCRPYKARIICCLLNVGFRICTIQVLMSPTKEQNDYS</sequence>